<dbReference type="NCBIfam" id="TIGR00229">
    <property type="entry name" value="sensory_box"/>
    <property type="match status" value="1"/>
</dbReference>
<dbReference type="InterPro" id="IPR036097">
    <property type="entry name" value="HisK_dim/P_sf"/>
</dbReference>
<accession>A0ABV6IW62</accession>
<evidence type="ECO:0000259" key="7">
    <source>
        <dbReference type="PROSITE" id="PS50113"/>
    </source>
</evidence>
<dbReference type="InterPro" id="IPR000014">
    <property type="entry name" value="PAS"/>
</dbReference>
<dbReference type="Gene3D" id="3.30.565.10">
    <property type="entry name" value="Histidine kinase-like ATPase, C-terminal domain"/>
    <property type="match status" value="1"/>
</dbReference>
<dbReference type="InterPro" id="IPR001789">
    <property type="entry name" value="Sig_transdc_resp-reg_receiver"/>
</dbReference>
<comment type="caution">
    <text evidence="8">The sequence shown here is derived from an EMBL/GenBank/DDBJ whole genome shotgun (WGS) entry which is preliminary data.</text>
</comment>
<evidence type="ECO:0000313" key="9">
    <source>
        <dbReference type="Proteomes" id="UP001589789"/>
    </source>
</evidence>
<name>A0ABV6IW62_9PROT</name>
<dbReference type="CDD" id="cd18161">
    <property type="entry name" value="REC_hyHK_blue-like"/>
    <property type="match status" value="1"/>
</dbReference>
<feature type="modified residue" description="4-aspartylphosphate" evidence="4">
    <location>
        <position position="615"/>
    </location>
</feature>
<dbReference type="InterPro" id="IPR000700">
    <property type="entry name" value="PAS-assoc_C"/>
</dbReference>
<dbReference type="InterPro" id="IPR036890">
    <property type="entry name" value="HATPase_C_sf"/>
</dbReference>
<dbReference type="SMART" id="SM00448">
    <property type="entry name" value="REC"/>
    <property type="match status" value="1"/>
</dbReference>
<dbReference type="SUPFAM" id="SSF55785">
    <property type="entry name" value="PYP-like sensor domain (PAS domain)"/>
    <property type="match status" value="1"/>
</dbReference>
<evidence type="ECO:0000256" key="4">
    <source>
        <dbReference type="PROSITE-ProRule" id="PRU00169"/>
    </source>
</evidence>
<dbReference type="PRINTS" id="PR00344">
    <property type="entry name" value="BCTRLSENSOR"/>
</dbReference>
<dbReference type="InterPro" id="IPR011006">
    <property type="entry name" value="CheY-like_superfamily"/>
</dbReference>
<gene>
    <name evidence="8" type="ORF">ACFFIC_20250</name>
</gene>
<keyword evidence="3 4" id="KW-0597">Phosphoprotein</keyword>
<dbReference type="SMART" id="SM00388">
    <property type="entry name" value="HisKA"/>
    <property type="match status" value="1"/>
</dbReference>
<dbReference type="Pfam" id="PF02518">
    <property type="entry name" value="HATPase_c"/>
    <property type="match status" value="1"/>
</dbReference>
<dbReference type="Proteomes" id="UP001589789">
    <property type="component" value="Unassembled WGS sequence"/>
</dbReference>
<dbReference type="Gene3D" id="3.30.450.20">
    <property type="entry name" value="PAS domain"/>
    <property type="match status" value="1"/>
</dbReference>
<dbReference type="Gene3D" id="2.10.70.100">
    <property type="match status" value="1"/>
</dbReference>
<dbReference type="SMART" id="SM00086">
    <property type="entry name" value="PAC"/>
    <property type="match status" value="1"/>
</dbReference>
<dbReference type="CDD" id="cd16919">
    <property type="entry name" value="HATPase_CckA-like"/>
    <property type="match status" value="1"/>
</dbReference>
<comment type="catalytic activity">
    <reaction evidence="1">
        <text>ATP + protein L-histidine = ADP + protein N-phospho-L-histidine.</text>
        <dbReference type="EC" id="2.7.13.3"/>
    </reaction>
</comment>
<dbReference type="InterPro" id="IPR001610">
    <property type="entry name" value="PAC"/>
</dbReference>
<sequence>MLIHTPHGRDASIAEALLHEAGVTSRTCPDLMSLELALGDDACFAVVTEEALRGVDLGGIAAKLAAQPAWSDLPFIVLTHRGGGPERNPAAARLSEVLGNVTFLERPFHPTTFISIARTALKGRHRQFEARARMEELREGESRLQIALQAGRLGSWEFDVEAGVLAASSTCKAVFGRGPDAPFTYSDLLGTIHRLDRDRMQDAVQASITKGIDYTIEYRTIWPDGSVHWAEIRARLVRDRYGAKPRLVGVSSDITDRRTAEDQLRHVNETLEERVSLRTAELKQAHDAVMAEVAQRERMEDQLRQSQKMEAVGQLTGGLAHDFNNLLTGITGSLELLQRRVQQGRTGELQRFVTTAQQSASRAAALTHRLLAFSRRQTLDPKPTDVARLTAGLSDLISRTVGPAVEIVTNSAPNLWATLVDPNQLENALLNLCINARDAMPDGGRILIEADNLVLNVRQAEPRGLPPGQYVSFGVTDTGTGMPPGVVERAFDPFFTTKPIGQGTGLGLSMIYGFVRQSGGQVRIHSEVGRGTTVRLYLPRHLTDAASEDVWVSIDAPPRAEPGECVLVVDDEPSVRMLVVEVLRELGYGALEAADGRAGLEILRSAARIDLLVSDVGLPGGMNGRQLADAGRALRPDLKVLFITGYAESTVMGPHPTSGMAVLTKPFALESLAAKIRALIADESPPS</sequence>
<dbReference type="InterPro" id="IPR035965">
    <property type="entry name" value="PAS-like_dom_sf"/>
</dbReference>
<dbReference type="InterPro" id="IPR005467">
    <property type="entry name" value="His_kinase_dom"/>
</dbReference>
<dbReference type="PROSITE" id="PS50109">
    <property type="entry name" value="HIS_KIN"/>
    <property type="match status" value="1"/>
</dbReference>
<evidence type="ECO:0000256" key="3">
    <source>
        <dbReference type="ARBA" id="ARBA00022553"/>
    </source>
</evidence>
<dbReference type="InterPro" id="IPR013655">
    <property type="entry name" value="PAS_fold_3"/>
</dbReference>
<dbReference type="EMBL" id="JBHLVZ010000070">
    <property type="protein sequence ID" value="MFC0387856.1"/>
    <property type="molecule type" value="Genomic_DNA"/>
</dbReference>
<dbReference type="Gene3D" id="1.10.287.130">
    <property type="match status" value="1"/>
</dbReference>
<dbReference type="CDD" id="cd00082">
    <property type="entry name" value="HisKA"/>
    <property type="match status" value="1"/>
</dbReference>
<dbReference type="InterPro" id="IPR003594">
    <property type="entry name" value="HATPase_dom"/>
</dbReference>
<keyword evidence="8" id="KW-0547">Nucleotide-binding</keyword>
<dbReference type="InterPro" id="IPR003661">
    <property type="entry name" value="HisK_dim/P_dom"/>
</dbReference>
<dbReference type="SUPFAM" id="SSF52172">
    <property type="entry name" value="CheY-like"/>
    <property type="match status" value="2"/>
</dbReference>
<dbReference type="SUPFAM" id="SSF55874">
    <property type="entry name" value="ATPase domain of HSP90 chaperone/DNA topoisomerase II/histidine kinase"/>
    <property type="match status" value="1"/>
</dbReference>
<keyword evidence="8" id="KW-0067">ATP-binding</keyword>
<dbReference type="SUPFAM" id="SSF47384">
    <property type="entry name" value="Homodimeric domain of signal transducing histidine kinase"/>
    <property type="match status" value="1"/>
</dbReference>
<dbReference type="SMART" id="SM00387">
    <property type="entry name" value="HATPase_c"/>
    <property type="match status" value="1"/>
</dbReference>
<dbReference type="CDD" id="cd00130">
    <property type="entry name" value="PAS"/>
    <property type="match status" value="1"/>
</dbReference>
<dbReference type="Pfam" id="PF00072">
    <property type="entry name" value="Response_reg"/>
    <property type="match status" value="1"/>
</dbReference>
<dbReference type="Pfam" id="PF08447">
    <property type="entry name" value="PAS_3"/>
    <property type="match status" value="1"/>
</dbReference>
<dbReference type="PROSITE" id="PS50113">
    <property type="entry name" value="PAC"/>
    <property type="match status" value="1"/>
</dbReference>
<proteinExistence type="predicted"/>
<keyword evidence="9" id="KW-1185">Reference proteome</keyword>
<evidence type="ECO:0000259" key="5">
    <source>
        <dbReference type="PROSITE" id="PS50109"/>
    </source>
</evidence>
<feature type="domain" description="Response regulatory" evidence="6">
    <location>
        <begin position="565"/>
        <end position="680"/>
    </location>
</feature>
<dbReference type="EC" id="2.7.13.3" evidence="2"/>
<dbReference type="InterPro" id="IPR004358">
    <property type="entry name" value="Sig_transdc_His_kin-like_C"/>
</dbReference>
<evidence type="ECO:0000256" key="2">
    <source>
        <dbReference type="ARBA" id="ARBA00012438"/>
    </source>
</evidence>
<dbReference type="PROSITE" id="PS50110">
    <property type="entry name" value="RESPONSE_REGULATORY"/>
    <property type="match status" value="1"/>
</dbReference>
<evidence type="ECO:0000259" key="6">
    <source>
        <dbReference type="PROSITE" id="PS50110"/>
    </source>
</evidence>
<dbReference type="RefSeq" id="WP_377053708.1">
    <property type="nucleotide sequence ID" value="NZ_JBHLVZ010000070.1"/>
</dbReference>
<dbReference type="Gene3D" id="3.40.50.2300">
    <property type="match status" value="1"/>
</dbReference>
<dbReference type="PANTHER" id="PTHR43065">
    <property type="entry name" value="SENSOR HISTIDINE KINASE"/>
    <property type="match status" value="1"/>
</dbReference>
<evidence type="ECO:0000256" key="1">
    <source>
        <dbReference type="ARBA" id="ARBA00000085"/>
    </source>
</evidence>
<organism evidence="8 9">
    <name type="scientific">Muricoccus vinaceus</name>
    <dbReference type="NCBI Taxonomy" id="424704"/>
    <lineage>
        <taxon>Bacteria</taxon>
        <taxon>Pseudomonadati</taxon>
        <taxon>Pseudomonadota</taxon>
        <taxon>Alphaproteobacteria</taxon>
        <taxon>Acetobacterales</taxon>
        <taxon>Roseomonadaceae</taxon>
        <taxon>Muricoccus</taxon>
    </lineage>
</organism>
<dbReference type="Pfam" id="PF00512">
    <property type="entry name" value="HisKA"/>
    <property type="match status" value="1"/>
</dbReference>
<dbReference type="PANTHER" id="PTHR43065:SF42">
    <property type="entry name" value="TWO-COMPONENT SENSOR PPRA"/>
    <property type="match status" value="1"/>
</dbReference>
<protein>
    <recommendedName>
        <fullName evidence="2">histidine kinase</fullName>
        <ecNumber evidence="2">2.7.13.3</ecNumber>
    </recommendedName>
</protein>
<evidence type="ECO:0000313" key="8">
    <source>
        <dbReference type="EMBL" id="MFC0387856.1"/>
    </source>
</evidence>
<reference evidence="8 9" key="1">
    <citation type="submission" date="2024-09" db="EMBL/GenBank/DDBJ databases">
        <authorList>
            <person name="Sun Q."/>
            <person name="Mori K."/>
        </authorList>
    </citation>
    <scope>NUCLEOTIDE SEQUENCE [LARGE SCALE GENOMIC DNA]</scope>
    <source>
        <strain evidence="8 9">CCM 7468</strain>
    </source>
</reference>
<feature type="domain" description="Histidine kinase" evidence="5">
    <location>
        <begin position="318"/>
        <end position="542"/>
    </location>
</feature>
<dbReference type="GO" id="GO:0005524">
    <property type="term" value="F:ATP binding"/>
    <property type="evidence" value="ECO:0007669"/>
    <property type="project" value="UniProtKB-KW"/>
</dbReference>
<feature type="domain" description="PAC" evidence="7">
    <location>
        <begin position="214"/>
        <end position="266"/>
    </location>
</feature>